<keyword evidence="1" id="KW-0175">Coiled coil</keyword>
<dbReference type="EMBL" id="KZ288289">
    <property type="protein sequence ID" value="PBC29291.1"/>
    <property type="molecule type" value="Genomic_DNA"/>
</dbReference>
<feature type="transmembrane region" description="Helical" evidence="2">
    <location>
        <begin position="105"/>
        <end position="126"/>
    </location>
</feature>
<sequence>METALQSRMLDNQYRPSCRMLDQVIQLKEIEASIMKTVTHTCTPEATVVDLPGGDSIEDIAESVDELREKLANMKRLMEERKGTTLGEISARKRKETSDIIDGHFLSWIFGSALIVILSVSFYAFYNLYHAVLKKFPSHHTEL</sequence>
<keyword evidence="2" id="KW-0812">Transmembrane</keyword>
<keyword evidence="2" id="KW-0472">Membrane</keyword>
<keyword evidence="4" id="KW-1185">Reference proteome</keyword>
<gene>
    <name evidence="3" type="ORF">APICC_00197</name>
</gene>
<keyword evidence="2" id="KW-1133">Transmembrane helix</keyword>
<protein>
    <submittedName>
        <fullName evidence="3">Uncharacterized protein</fullName>
    </submittedName>
</protein>
<dbReference type="AlphaFoldDB" id="A0A2A3EE55"/>
<evidence type="ECO:0000313" key="4">
    <source>
        <dbReference type="Proteomes" id="UP000242457"/>
    </source>
</evidence>
<accession>A0A2A3EE55</accession>
<feature type="coiled-coil region" evidence="1">
    <location>
        <begin position="57"/>
        <end position="84"/>
    </location>
</feature>
<evidence type="ECO:0000256" key="2">
    <source>
        <dbReference type="SAM" id="Phobius"/>
    </source>
</evidence>
<evidence type="ECO:0000256" key="1">
    <source>
        <dbReference type="SAM" id="Coils"/>
    </source>
</evidence>
<name>A0A2A3EE55_APICC</name>
<dbReference type="Proteomes" id="UP000242457">
    <property type="component" value="Unassembled WGS sequence"/>
</dbReference>
<proteinExistence type="predicted"/>
<dbReference type="OrthoDB" id="6585706at2759"/>
<organism evidence="3 4">
    <name type="scientific">Apis cerana cerana</name>
    <name type="common">Oriental honeybee</name>
    <dbReference type="NCBI Taxonomy" id="94128"/>
    <lineage>
        <taxon>Eukaryota</taxon>
        <taxon>Metazoa</taxon>
        <taxon>Ecdysozoa</taxon>
        <taxon>Arthropoda</taxon>
        <taxon>Hexapoda</taxon>
        <taxon>Insecta</taxon>
        <taxon>Pterygota</taxon>
        <taxon>Neoptera</taxon>
        <taxon>Endopterygota</taxon>
        <taxon>Hymenoptera</taxon>
        <taxon>Apocrita</taxon>
        <taxon>Aculeata</taxon>
        <taxon>Apoidea</taxon>
        <taxon>Anthophila</taxon>
        <taxon>Apidae</taxon>
        <taxon>Apis</taxon>
    </lineage>
</organism>
<evidence type="ECO:0000313" key="3">
    <source>
        <dbReference type="EMBL" id="PBC29291.1"/>
    </source>
</evidence>
<reference evidence="3 4" key="1">
    <citation type="submission" date="2014-07" db="EMBL/GenBank/DDBJ databases">
        <title>Genomic and transcriptomic analysis on Apis cerana provide comprehensive insights into honey bee biology.</title>
        <authorList>
            <person name="Diao Q."/>
            <person name="Sun L."/>
            <person name="Zheng H."/>
            <person name="Zheng H."/>
            <person name="Xu S."/>
            <person name="Wang S."/>
            <person name="Zeng Z."/>
            <person name="Hu F."/>
            <person name="Su S."/>
            <person name="Wu J."/>
        </authorList>
    </citation>
    <scope>NUCLEOTIDE SEQUENCE [LARGE SCALE GENOMIC DNA]</scope>
    <source>
        <tissue evidence="3">Pupae without intestine</tissue>
    </source>
</reference>